<feature type="domain" description="ABC transporter" evidence="5">
    <location>
        <begin position="3"/>
        <end position="239"/>
    </location>
</feature>
<organism evidence="6 7">
    <name type="scientific">Methanomassiliicoccus intestinalis (strain Issoire-Mx1)</name>
    <dbReference type="NCBI Taxonomy" id="1295009"/>
    <lineage>
        <taxon>Archaea</taxon>
        <taxon>Methanobacteriati</taxon>
        <taxon>Thermoplasmatota</taxon>
        <taxon>Thermoplasmata</taxon>
        <taxon>Methanomassiliicoccales</taxon>
        <taxon>Methanomassiliicoccaceae</taxon>
        <taxon>Methanomassiliicoccus</taxon>
    </lineage>
</organism>
<dbReference type="PANTHER" id="PTHR42734:SF6">
    <property type="entry name" value="MOLYBDATE IMPORT ATP-BINDING PROTEIN MOLC"/>
    <property type="match status" value="1"/>
</dbReference>
<dbReference type="KEGG" id="mer:MMINT_12030"/>
<dbReference type="GeneID" id="41323591"/>
<dbReference type="CDD" id="cd03214">
    <property type="entry name" value="ABC_Iron-Siderophores_B12_Hemin"/>
    <property type="match status" value="1"/>
</dbReference>
<evidence type="ECO:0000256" key="3">
    <source>
        <dbReference type="ARBA" id="ARBA00022741"/>
    </source>
</evidence>
<dbReference type="SMART" id="SM00382">
    <property type="entry name" value="AAA"/>
    <property type="match status" value="1"/>
</dbReference>
<keyword evidence="7" id="KW-1185">Reference proteome</keyword>
<dbReference type="SUPFAM" id="SSF52540">
    <property type="entry name" value="P-loop containing nucleoside triphosphate hydrolases"/>
    <property type="match status" value="1"/>
</dbReference>
<dbReference type="STRING" id="1295009.MMINT_12030"/>
<dbReference type="HOGENOM" id="CLU_000604_1_11_2"/>
<sequence length="274" mass="30619">MEIKLDKVHFSYNAHQPVLRRINMILDQPGLTCIIGPNGVGKSTLIKCIDKLLKPTEGEVTLDGRSIKNYTLGELSKIMGFVPASSSDNFSMTVVDTVLMGRHPFQKIGSEKEDMHIVYETLKALNITHLAMRNYDELSAGQHQKVALARGLAQQPAVLLLDEPTANLDVRHQVKVIELLHKLAHEKGMIIIMVSHDLNIAVKYADKIIVMSTPGVIYKVGLPNDVITEETIRYVYGMNCQIIEVEGRPHIILGSAISDEEMVMLHKDEDFIQD</sequence>
<evidence type="ECO:0000256" key="2">
    <source>
        <dbReference type="ARBA" id="ARBA00022448"/>
    </source>
</evidence>
<reference evidence="6 7" key="1">
    <citation type="journal article" date="2013" name="Genome Announc.">
        <title>Genome sequence of 'Candidatus Methanomassiliicoccus intestinalis' Issoire-Mx1, a third thermoplasmatales-related methanogenic archaeon from human feces.</title>
        <authorList>
            <person name="Borrel G."/>
            <person name="Harris H.M."/>
            <person name="Parisot N."/>
            <person name="Gaci N."/>
            <person name="Tottey W."/>
            <person name="Mihajlovski A."/>
            <person name="Deane J."/>
            <person name="Gribaldo S."/>
            <person name="Bardot O."/>
            <person name="Peyretaillade E."/>
            <person name="Peyret P."/>
            <person name="O'Toole P.W."/>
            <person name="Brugere J.F."/>
        </authorList>
    </citation>
    <scope>NUCLEOTIDE SEQUENCE [LARGE SCALE GENOMIC DNA]</scope>
    <source>
        <strain evidence="6 7">Issoire-Mx1</strain>
    </source>
</reference>
<protein>
    <submittedName>
        <fullName evidence="6">ABC-type cobalamin/Fe3+-siderophores transport systems, ATPase component</fullName>
    </submittedName>
</protein>
<dbReference type="InterPro" id="IPR003593">
    <property type="entry name" value="AAA+_ATPase"/>
</dbReference>
<keyword evidence="3" id="KW-0547">Nucleotide-binding</keyword>
<keyword evidence="2" id="KW-0813">Transport</keyword>
<dbReference type="InterPro" id="IPR027417">
    <property type="entry name" value="P-loop_NTPase"/>
</dbReference>
<comment type="similarity">
    <text evidence="1">Belongs to the ABC transporter superfamily.</text>
</comment>
<dbReference type="InterPro" id="IPR050153">
    <property type="entry name" value="Metal_Ion_Import_ABC"/>
</dbReference>
<keyword evidence="4" id="KW-0067">ATP-binding</keyword>
<dbReference type="Gene3D" id="3.40.50.300">
    <property type="entry name" value="P-loop containing nucleotide triphosphate hydrolases"/>
    <property type="match status" value="1"/>
</dbReference>
<dbReference type="GO" id="GO:0005524">
    <property type="term" value="F:ATP binding"/>
    <property type="evidence" value="ECO:0007669"/>
    <property type="project" value="UniProtKB-KW"/>
</dbReference>
<gene>
    <name evidence="6" type="ORF">MMINT_12030</name>
</gene>
<evidence type="ECO:0000313" key="6">
    <source>
        <dbReference type="EMBL" id="AGN26533.1"/>
    </source>
</evidence>
<dbReference type="Proteomes" id="UP000014070">
    <property type="component" value="Chromosome"/>
</dbReference>
<dbReference type="PROSITE" id="PS50893">
    <property type="entry name" value="ABC_TRANSPORTER_2"/>
    <property type="match status" value="1"/>
</dbReference>
<proteinExistence type="inferred from homology"/>
<evidence type="ECO:0000259" key="5">
    <source>
        <dbReference type="PROSITE" id="PS50893"/>
    </source>
</evidence>
<dbReference type="GO" id="GO:0016887">
    <property type="term" value="F:ATP hydrolysis activity"/>
    <property type="evidence" value="ECO:0007669"/>
    <property type="project" value="InterPro"/>
</dbReference>
<dbReference type="PANTHER" id="PTHR42734">
    <property type="entry name" value="METAL TRANSPORT SYSTEM ATP-BINDING PROTEIN TM_0124-RELATED"/>
    <property type="match status" value="1"/>
</dbReference>
<accession>R9TAU7</accession>
<dbReference type="InParanoid" id="R9TAU7"/>
<dbReference type="AlphaFoldDB" id="R9TAU7"/>
<dbReference type="InterPro" id="IPR003439">
    <property type="entry name" value="ABC_transporter-like_ATP-bd"/>
</dbReference>
<dbReference type="FunFam" id="3.40.50.300:FF:000134">
    <property type="entry name" value="Iron-enterobactin ABC transporter ATP-binding protein"/>
    <property type="match status" value="1"/>
</dbReference>
<evidence type="ECO:0000256" key="4">
    <source>
        <dbReference type="ARBA" id="ARBA00022840"/>
    </source>
</evidence>
<dbReference type="Pfam" id="PF00005">
    <property type="entry name" value="ABC_tran"/>
    <property type="match status" value="1"/>
</dbReference>
<evidence type="ECO:0000256" key="1">
    <source>
        <dbReference type="ARBA" id="ARBA00005417"/>
    </source>
</evidence>
<evidence type="ECO:0000313" key="7">
    <source>
        <dbReference type="Proteomes" id="UP000014070"/>
    </source>
</evidence>
<dbReference type="EMBL" id="CP005934">
    <property type="protein sequence ID" value="AGN26533.1"/>
    <property type="molecule type" value="Genomic_DNA"/>
</dbReference>
<dbReference type="OrthoDB" id="18209at2157"/>
<dbReference type="RefSeq" id="WP_020449058.1">
    <property type="nucleotide sequence ID" value="NC_021353.1"/>
</dbReference>
<name>R9TAU7_METII</name>